<comment type="caution">
    <text evidence="1">The sequence shown here is derived from an EMBL/GenBank/DDBJ whole genome shotgun (WGS) entry which is preliminary data.</text>
</comment>
<evidence type="ECO:0000313" key="2">
    <source>
        <dbReference type="Proteomes" id="UP000701853"/>
    </source>
</evidence>
<dbReference type="AlphaFoldDB" id="A0A8J6CM41"/>
<proteinExistence type="predicted"/>
<gene>
    <name evidence="1" type="ORF">CXB51_025172</name>
</gene>
<evidence type="ECO:0000313" key="1">
    <source>
        <dbReference type="EMBL" id="KAG8480022.1"/>
    </source>
</evidence>
<protein>
    <recommendedName>
        <fullName evidence="3">RNase H type-1 domain-containing protein</fullName>
    </recommendedName>
</protein>
<name>A0A8J6CM41_9ROSI</name>
<dbReference type="OrthoDB" id="983829at2759"/>
<evidence type="ECO:0008006" key="3">
    <source>
        <dbReference type="Google" id="ProtNLM"/>
    </source>
</evidence>
<dbReference type="EMBL" id="JAHUZN010000010">
    <property type="protein sequence ID" value="KAG8480022.1"/>
    <property type="molecule type" value="Genomic_DNA"/>
</dbReference>
<organism evidence="1 2">
    <name type="scientific">Gossypium anomalum</name>
    <dbReference type="NCBI Taxonomy" id="47600"/>
    <lineage>
        <taxon>Eukaryota</taxon>
        <taxon>Viridiplantae</taxon>
        <taxon>Streptophyta</taxon>
        <taxon>Embryophyta</taxon>
        <taxon>Tracheophyta</taxon>
        <taxon>Spermatophyta</taxon>
        <taxon>Magnoliopsida</taxon>
        <taxon>eudicotyledons</taxon>
        <taxon>Gunneridae</taxon>
        <taxon>Pentapetalae</taxon>
        <taxon>rosids</taxon>
        <taxon>malvids</taxon>
        <taxon>Malvales</taxon>
        <taxon>Malvaceae</taxon>
        <taxon>Malvoideae</taxon>
        <taxon>Gossypium</taxon>
    </lineage>
</organism>
<reference evidence="1 2" key="1">
    <citation type="journal article" date="2021" name="bioRxiv">
        <title>The Gossypium anomalum genome as a resource for cotton improvement and evolutionary analysis of hybrid incompatibility.</title>
        <authorList>
            <person name="Grover C.E."/>
            <person name="Yuan D."/>
            <person name="Arick M.A."/>
            <person name="Miller E.R."/>
            <person name="Hu G."/>
            <person name="Peterson D.G."/>
            <person name="Wendel J.F."/>
            <person name="Udall J.A."/>
        </authorList>
    </citation>
    <scope>NUCLEOTIDE SEQUENCE [LARGE SCALE GENOMIC DNA]</scope>
    <source>
        <strain evidence="1">JFW-Udall</strain>
        <tissue evidence="1">Leaf</tissue>
    </source>
</reference>
<keyword evidence="2" id="KW-1185">Reference proteome</keyword>
<accession>A0A8J6CM41</accession>
<sequence length="309" mass="35472">MSLPANITPLTILLGRTAQIHHHHHKTPVAYCPSYKPSYEEFDMEEVLDEPEHGPKFINPWLREVVVLSWRMTLNMVRTSEFFFGERVQRQKFVFPESIGSFARWNANILKGSGINFSNGGRSMWIARNEIVFEIKVMTMEALIFQSKMRAILWIRDVYDELMVQESFWWIFPNKCRFDTIKTRSSSSIWHPSPQGCLKFNICGIANDEVAGCGGVPRDMEGVARALFSGPITANDADSIEVGAMFIALDLFLSMRWKINGSLIVEIGSKMVYNWCLNKDMRPWLLQITFSNIERKIKQVGSVVFSMAD</sequence>
<dbReference type="Proteomes" id="UP000701853">
    <property type="component" value="Chromosome 10"/>
</dbReference>